<evidence type="ECO:0000313" key="3">
    <source>
        <dbReference type="EMBL" id="MFG6459135.1"/>
    </source>
</evidence>
<dbReference type="Pfam" id="PF08695">
    <property type="entry name" value="Coa1"/>
    <property type="match status" value="1"/>
</dbReference>
<gene>
    <name evidence="3" type="ORF">ACG00X_20060</name>
</gene>
<name>A0ABW7GB99_9BURK</name>
<dbReference type="RefSeq" id="WP_394490815.1">
    <property type="nucleotide sequence ID" value="NZ_JBIGIA010000018.1"/>
</dbReference>
<keyword evidence="2" id="KW-1133">Transmembrane helix</keyword>
<protein>
    <submittedName>
        <fullName evidence="3">Cytochrome c oxidase assembly factor Coa1 family protein</fullName>
    </submittedName>
</protein>
<dbReference type="EMBL" id="JBIGIA010000018">
    <property type="protein sequence ID" value="MFG6459135.1"/>
    <property type="molecule type" value="Genomic_DNA"/>
</dbReference>
<evidence type="ECO:0000256" key="2">
    <source>
        <dbReference type="SAM" id="Phobius"/>
    </source>
</evidence>
<comment type="caution">
    <text evidence="3">The sequence shown here is derived from an EMBL/GenBank/DDBJ whole genome shotgun (WGS) entry which is preliminary data.</text>
</comment>
<dbReference type="InterPro" id="IPR014807">
    <property type="entry name" value="Coa1"/>
</dbReference>
<feature type="transmembrane region" description="Helical" evidence="2">
    <location>
        <begin position="42"/>
        <end position="60"/>
    </location>
</feature>
<keyword evidence="2" id="KW-0472">Membrane</keyword>
<sequence length="220" mass="24383">MDVVEHRNTSGQGPASQVPPEIRGWNWGAFLLSWIWGIGNNVLLALLVFVPFFGLFWWFVVGARGSEWAWRNKRWDSVAHFQATQRKWARWGAVLLLAWVGVTVLFVFGILGLMKDSDAYRLARARLDADPRVAALVGRPFSTGLPSGGIQTSGPNGEAHLAFSIEGPRGKGQVFAEATRRLGEWRLDRLVFEEDGSHRRIDLSPEPAPGELAPAREGAV</sequence>
<organism evidence="3 4">
    <name type="scientific">Pelomonas nitida</name>
    <dbReference type="NCBI Taxonomy" id="3299027"/>
    <lineage>
        <taxon>Bacteria</taxon>
        <taxon>Pseudomonadati</taxon>
        <taxon>Pseudomonadota</taxon>
        <taxon>Betaproteobacteria</taxon>
        <taxon>Burkholderiales</taxon>
        <taxon>Sphaerotilaceae</taxon>
        <taxon>Roseateles</taxon>
    </lineage>
</organism>
<reference evidence="3 4" key="1">
    <citation type="submission" date="2024-09" db="EMBL/GenBank/DDBJ databases">
        <title>Novel species of the genus Pelomonas and Roseateles isolated from streams.</title>
        <authorList>
            <person name="Lu H."/>
        </authorList>
    </citation>
    <scope>NUCLEOTIDE SEQUENCE [LARGE SCALE GENOMIC DNA]</scope>
    <source>
        <strain evidence="3 4">BYS96W</strain>
    </source>
</reference>
<feature type="transmembrane region" description="Helical" evidence="2">
    <location>
        <begin position="91"/>
        <end position="114"/>
    </location>
</feature>
<keyword evidence="4" id="KW-1185">Reference proteome</keyword>
<evidence type="ECO:0000256" key="1">
    <source>
        <dbReference type="SAM" id="MobiDB-lite"/>
    </source>
</evidence>
<accession>A0ABW7GB99</accession>
<feature type="region of interest" description="Disordered" evidence="1">
    <location>
        <begin position="200"/>
        <end position="220"/>
    </location>
</feature>
<evidence type="ECO:0000313" key="4">
    <source>
        <dbReference type="Proteomes" id="UP001606305"/>
    </source>
</evidence>
<dbReference type="Proteomes" id="UP001606305">
    <property type="component" value="Unassembled WGS sequence"/>
</dbReference>
<proteinExistence type="predicted"/>
<keyword evidence="2" id="KW-0812">Transmembrane</keyword>